<sequence length="173" mass="20212">MTRKNRKNMTNNKKLKKKTRPRMTMPACGLCGKKKKPREQIDCCHNWICNDENDYVLFSFARNSCARNHRRFTLCGYHRTEGHRGAWQTCKKCRADFEHELEMYVWYGTNEYNFEKLATPPKFQRTHCAGCEKIIRLPDGGYTSLKDIYACEECMESGFDIHAAAGVDPIKKV</sequence>
<name>A0A1G2BNQ2_9BACT</name>
<dbReference type="Proteomes" id="UP000177349">
    <property type="component" value="Unassembled WGS sequence"/>
</dbReference>
<accession>A0A1G2BNQ2</accession>
<reference evidence="1 2" key="1">
    <citation type="journal article" date="2016" name="Nat. Commun.">
        <title>Thousands of microbial genomes shed light on interconnected biogeochemical processes in an aquifer system.</title>
        <authorList>
            <person name="Anantharaman K."/>
            <person name="Brown C.T."/>
            <person name="Hug L.A."/>
            <person name="Sharon I."/>
            <person name="Castelle C.J."/>
            <person name="Probst A.J."/>
            <person name="Thomas B.C."/>
            <person name="Singh A."/>
            <person name="Wilkins M.J."/>
            <person name="Karaoz U."/>
            <person name="Brodie E.L."/>
            <person name="Williams K.H."/>
            <person name="Hubbard S.S."/>
            <person name="Banfield J.F."/>
        </authorList>
    </citation>
    <scope>NUCLEOTIDE SEQUENCE [LARGE SCALE GENOMIC DNA]</scope>
</reference>
<evidence type="ECO:0000313" key="1">
    <source>
        <dbReference type="EMBL" id="OGY90741.1"/>
    </source>
</evidence>
<organism evidence="1 2">
    <name type="scientific">Candidatus Komeilibacteria bacterium RIFCSPLOWO2_01_FULL_53_11</name>
    <dbReference type="NCBI Taxonomy" id="1798552"/>
    <lineage>
        <taxon>Bacteria</taxon>
        <taxon>Candidatus Komeiliibacteriota</taxon>
    </lineage>
</organism>
<protein>
    <submittedName>
        <fullName evidence="1">Uncharacterized protein</fullName>
    </submittedName>
</protein>
<proteinExistence type="predicted"/>
<gene>
    <name evidence="1" type="ORF">A3B31_03725</name>
</gene>
<dbReference type="EMBL" id="MHKN01000058">
    <property type="protein sequence ID" value="OGY90741.1"/>
    <property type="molecule type" value="Genomic_DNA"/>
</dbReference>
<dbReference type="AlphaFoldDB" id="A0A1G2BNQ2"/>
<evidence type="ECO:0000313" key="2">
    <source>
        <dbReference type="Proteomes" id="UP000177349"/>
    </source>
</evidence>
<comment type="caution">
    <text evidence="1">The sequence shown here is derived from an EMBL/GenBank/DDBJ whole genome shotgun (WGS) entry which is preliminary data.</text>
</comment>